<keyword evidence="3" id="KW-0547">Nucleotide-binding</keyword>
<dbReference type="GO" id="GO:0005524">
    <property type="term" value="F:ATP binding"/>
    <property type="evidence" value="ECO:0007669"/>
    <property type="project" value="UniProtKB-KW"/>
</dbReference>
<dbReference type="GO" id="GO:0030729">
    <property type="term" value="F:acetoacetate-CoA ligase activity"/>
    <property type="evidence" value="ECO:0007669"/>
    <property type="project" value="UniProtKB-EC"/>
</dbReference>
<gene>
    <name evidence="7" type="ORF">BJ983_001801</name>
</gene>
<sequence length="636" mass="68322">MTVIRDAGPLDGTALGEFVAGLDREFADYAELHRWSVEDPDGFWRAIRDHFGVDGLSDEVLATREMPGATWFPGSAINYASHLLRGDPGQSAVVAYSQTREKRELTFGELVDQVARCRAGLQRLGVGRDDRVVGFLPNVPEAVVAYLACASLGAVWAACAPEFGARSVIDRFAQVEPSVLLTIGGYVYGDKPIDKTADVATIRAGLPTLRHVVAVPYGSCEVPDATPWADLLGEAAELAFEPVPFDHPLTVLFSSGTTGLPKAIVHGHGGILLEHYKNHGLALDLRPGDRFCWFTTTAWTMWPILVSGLLCRAAIVLVDGNFLYPDLTGQWRIAADARLTHLGTSPAYLMACRKAGIEPRSVGDLSSLRLLGITGSPLPDDGFEWAAEQLGDGVLVNSMSGGTDVCSGFVAGNPWLPVYRGELAGPCLGVDVTVFDEAGREIVDEVGELVIRRPMPSMPVRFWNDPGDERYRESYFDEFPGVWRHGDWAVRTSRGSFVITGRSDATLNRGGVRLGTAEFYAVVEELPEVADSLVVHLEAGDGGPGELLLFVVVAGGGVLDDGLLGRIRSALKSELSPRHLPDVIEAVPAVPRTMTGKKLEKPVKQILRGRPVDEVASPGAVDDPAALTAFAARAAR</sequence>
<keyword evidence="8" id="KW-1185">Reference proteome</keyword>
<evidence type="ECO:0000256" key="1">
    <source>
        <dbReference type="ARBA" id="ARBA00006432"/>
    </source>
</evidence>
<protein>
    <submittedName>
        <fullName evidence="7">Acetoacetyl-CoA synthetase</fullName>
        <ecNumber evidence="7">6.2.1.16</ecNumber>
    </submittedName>
</protein>
<dbReference type="Gene3D" id="3.30.300.30">
    <property type="match status" value="1"/>
</dbReference>
<dbReference type="SUPFAM" id="SSF56801">
    <property type="entry name" value="Acetyl-CoA synthetase-like"/>
    <property type="match status" value="1"/>
</dbReference>
<dbReference type="Gene3D" id="3.40.50.12780">
    <property type="entry name" value="N-terminal domain of ligase-like"/>
    <property type="match status" value="1"/>
</dbReference>
<reference evidence="7 8" key="1">
    <citation type="submission" date="2020-07" db="EMBL/GenBank/DDBJ databases">
        <title>Sequencing the genomes of 1000 actinobacteria strains.</title>
        <authorList>
            <person name="Klenk H.-P."/>
        </authorList>
    </citation>
    <scope>NUCLEOTIDE SEQUENCE [LARGE SCALE GENOMIC DNA]</scope>
    <source>
        <strain evidence="7 8">DSM 45772</strain>
    </source>
</reference>
<evidence type="ECO:0000313" key="7">
    <source>
        <dbReference type="EMBL" id="NYD35699.1"/>
    </source>
</evidence>
<dbReference type="InterPro" id="IPR005914">
    <property type="entry name" value="Acac_CoA_synth"/>
</dbReference>
<evidence type="ECO:0000259" key="5">
    <source>
        <dbReference type="Pfam" id="PF00501"/>
    </source>
</evidence>
<comment type="caution">
    <text evidence="7">The sequence shown here is derived from an EMBL/GenBank/DDBJ whole genome shotgun (WGS) entry which is preliminary data.</text>
</comment>
<dbReference type="NCBIfam" id="NF002937">
    <property type="entry name" value="PRK03584.1"/>
    <property type="match status" value="1"/>
</dbReference>
<dbReference type="InterPro" id="IPR020845">
    <property type="entry name" value="AMP-binding_CS"/>
</dbReference>
<dbReference type="PANTHER" id="PTHR42921:SF1">
    <property type="entry name" value="ACETOACETYL-COA SYNTHETASE"/>
    <property type="match status" value="1"/>
</dbReference>
<organism evidence="7 8">
    <name type="scientific">Actinomycetospora corticicola</name>
    <dbReference type="NCBI Taxonomy" id="663602"/>
    <lineage>
        <taxon>Bacteria</taxon>
        <taxon>Bacillati</taxon>
        <taxon>Actinomycetota</taxon>
        <taxon>Actinomycetes</taxon>
        <taxon>Pseudonocardiales</taxon>
        <taxon>Pseudonocardiaceae</taxon>
        <taxon>Actinomycetospora</taxon>
    </lineage>
</organism>
<name>A0A7Y9DUL5_9PSEU</name>
<dbReference type="NCBIfam" id="TIGR01217">
    <property type="entry name" value="ac_ac_CoA_syn"/>
    <property type="match status" value="1"/>
</dbReference>
<dbReference type="InterPro" id="IPR032387">
    <property type="entry name" value="ACAS_N"/>
</dbReference>
<feature type="domain" description="Acetyl-coenzyme A synthetase N-terminal" evidence="6">
    <location>
        <begin position="29"/>
        <end position="80"/>
    </location>
</feature>
<keyword evidence="2 7" id="KW-0436">Ligase</keyword>
<accession>A0A7Y9DUL5</accession>
<dbReference type="AlphaFoldDB" id="A0A7Y9DUL5"/>
<proteinExistence type="inferred from homology"/>
<dbReference type="InterPro" id="IPR045851">
    <property type="entry name" value="AMP-bd_C_sf"/>
</dbReference>
<dbReference type="EMBL" id="JACCBN010000001">
    <property type="protein sequence ID" value="NYD35699.1"/>
    <property type="molecule type" value="Genomic_DNA"/>
</dbReference>
<dbReference type="InterPro" id="IPR042099">
    <property type="entry name" value="ANL_N_sf"/>
</dbReference>
<dbReference type="Pfam" id="PF00501">
    <property type="entry name" value="AMP-binding"/>
    <property type="match status" value="1"/>
</dbReference>
<dbReference type="GO" id="GO:0006629">
    <property type="term" value="P:lipid metabolic process"/>
    <property type="evidence" value="ECO:0007669"/>
    <property type="project" value="InterPro"/>
</dbReference>
<keyword evidence="4" id="KW-0067">ATP-binding</keyword>
<evidence type="ECO:0000256" key="2">
    <source>
        <dbReference type="ARBA" id="ARBA00022598"/>
    </source>
</evidence>
<evidence type="ECO:0000256" key="3">
    <source>
        <dbReference type="ARBA" id="ARBA00022741"/>
    </source>
</evidence>
<dbReference type="InterPro" id="IPR000873">
    <property type="entry name" value="AMP-dep_synth/lig_dom"/>
</dbReference>
<dbReference type="PROSITE" id="PS00455">
    <property type="entry name" value="AMP_BINDING"/>
    <property type="match status" value="1"/>
</dbReference>
<dbReference type="EC" id="6.2.1.16" evidence="7"/>
<feature type="domain" description="AMP-dependent synthetase/ligase" evidence="5">
    <location>
        <begin position="88"/>
        <end position="454"/>
    </location>
</feature>
<dbReference type="Proteomes" id="UP000535890">
    <property type="component" value="Unassembled WGS sequence"/>
</dbReference>
<dbReference type="PANTHER" id="PTHR42921">
    <property type="entry name" value="ACETOACETYL-COA SYNTHETASE"/>
    <property type="match status" value="1"/>
</dbReference>
<dbReference type="Pfam" id="PF16177">
    <property type="entry name" value="ACAS_N"/>
    <property type="match status" value="1"/>
</dbReference>
<evidence type="ECO:0000259" key="6">
    <source>
        <dbReference type="Pfam" id="PF16177"/>
    </source>
</evidence>
<evidence type="ECO:0000256" key="4">
    <source>
        <dbReference type="ARBA" id="ARBA00022840"/>
    </source>
</evidence>
<evidence type="ECO:0000313" key="8">
    <source>
        <dbReference type="Proteomes" id="UP000535890"/>
    </source>
</evidence>
<comment type="similarity">
    <text evidence="1">Belongs to the ATP-dependent AMP-binding enzyme family.</text>
</comment>
<dbReference type="RefSeq" id="WP_179793495.1">
    <property type="nucleotide sequence ID" value="NZ_BAABHP010000017.1"/>
</dbReference>